<dbReference type="EMBL" id="GEEE01024157">
    <property type="protein sequence ID" value="JAP39068.1"/>
    <property type="molecule type" value="Transcribed_RNA"/>
</dbReference>
<sequence length="104" mass="12053">PPPPPPPPPLLLFQKGGRMTLKRFSHPHMIYFTAFHRRNTCAKFLSPSLILSPNPHYDRISTIRVINQLQWTLNSPEKRRSSRALVRYLCPTPLPSWASVWRAV</sequence>
<organism evidence="1">
    <name type="scientific">Schistocephalus solidus</name>
    <name type="common">Tapeworm</name>
    <dbReference type="NCBI Taxonomy" id="70667"/>
    <lineage>
        <taxon>Eukaryota</taxon>
        <taxon>Metazoa</taxon>
        <taxon>Spiralia</taxon>
        <taxon>Lophotrochozoa</taxon>
        <taxon>Platyhelminthes</taxon>
        <taxon>Cestoda</taxon>
        <taxon>Eucestoda</taxon>
        <taxon>Diphyllobothriidea</taxon>
        <taxon>Diphyllobothriidae</taxon>
        <taxon>Schistocephalus</taxon>
    </lineage>
</organism>
<accession>A0A0X3NHC1</accession>
<gene>
    <name evidence="1" type="primary">DPOE2</name>
    <name evidence="1" type="ORF">TR153170</name>
</gene>
<dbReference type="AlphaFoldDB" id="A0A0X3NHC1"/>
<evidence type="ECO:0000313" key="1">
    <source>
        <dbReference type="EMBL" id="JAP39068.1"/>
    </source>
</evidence>
<name>A0A0X3NHC1_SCHSO</name>
<feature type="non-terminal residue" evidence="1">
    <location>
        <position position="1"/>
    </location>
</feature>
<protein>
    <submittedName>
        <fullName evidence="1">DNA polymerase epsilon subunit 2</fullName>
    </submittedName>
</protein>
<proteinExistence type="predicted"/>
<reference evidence="1" key="1">
    <citation type="submission" date="2016-01" db="EMBL/GenBank/DDBJ databases">
        <title>Reference transcriptome for the parasite Schistocephalus solidus: insights into the molecular evolution of parasitism.</title>
        <authorList>
            <person name="Hebert F.O."/>
            <person name="Grambauer S."/>
            <person name="Barber I."/>
            <person name="Landry C.R."/>
            <person name="Aubin-Horth N."/>
        </authorList>
    </citation>
    <scope>NUCLEOTIDE SEQUENCE</scope>
</reference>